<feature type="transmembrane region" description="Helical" evidence="2">
    <location>
        <begin position="103"/>
        <end position="123"/>
    </location>
</feature>
<evidence type="ECO:0000256" key="1">
    <source>
        <dbReference type="SAM" id="MobiDB-lite"/>
    </source>
</evidence>
<feature type="compositionally biased region" description="Polar residues" evidence="1">
    <location>
        <begin position="134"/>
        <end position="143"/>
    </location>
</feature>
<keyword evidence="2" id="KW-1133">Transmembrane helix</keyword>
<keyword evidence="2" id="KW-0472">Membrane</keyword>
<gene>
    <name evidence="3" type="ORF">MRATA1EN1_LOCUS9150</name>
</gene>
<evidence type="ECO:0000313" key="3">
    <source>
        <dbReference type="EMBL" id="CAI9160188.1"/>
    </source>
</evidence>
<organism evidence="3 4">
    <name type="scientific">Rangifer tarandus platyrhynchus</name>
    <name type="common">Svalbard reindeer</name>
    <dbReference type="NCBI Taxonomy" id="3082113"/>
    <lineage>
        <taxon>Eukaryota</taxon>
        <taxon>Metazoa</taxon>
        <taxon>Chordata</taxon>
        <taxon>Craniata</taxon>
        <taxon>Vertebrata</taxon>
        <taxon>Euteleostomi</taxon>
        <taxon>Mammalia</taxon>
        <taxon>Eutheria</taxon>
        <taxon>Laurasiatheria</taxon>
        <taxon>Artiodactyla</taxon>
        <taxon>Ruminantia</taxon>
        <taxon>Pecora</taxon>
        <taxon>Cervidae</taxon>
        <taxon>Odocoileinae</taxon>
        <taxon>Rangifer</taxon>
    </lineage>
</organism>
<name>A0ABN8YID4_RANTA</name>
<reference evidence="3" key="1">
    <citation type="submission" date="2023-04" db="EMBL/GenBank/DDBJ databases">
        <authorList>
            <consortium name="ELIXIR-Norway"/>
        </authorList>
    </citation>
    <scope>NUCLEOTIDE SEQUENCE [LARGE SCALE GENOMIC DNA]</scope>
</reference>
<sequence>MQRAVSAHGCLRAWPQKNNHFGLIGEERRRWEKGERGSRYGASWSLIAPTFAKTGSFRRNRVLNVSRLWFHCPGEKSGKVAPGDPFPDPCLWLMRACLWKTKLGLCLNLLLLLPLLPLTLGAASSARSGPTRGQGLSTRSPEASDTVAVPTGRPARHPRRESGPPPPALAAEIALNNLEGFQPKGKRKWVGGKKEEVEFGNICFKENENLKPKEREALARLSLPVTLESFSVFPPVTHTHAHAHPSAGRILLSLAGTKLPSRNPRGDEVAVPG</sequence>
<evidence type="ECO:0000313" key="4">
    <source>
        <dbReference type="Proteomes" id="UP001176941"/>
    </source>
</evidence>
<dbReference type="EMBL" id="OX459938">
    <property type="protein sequence ID" value="CAI9160188.1"/>
    <property type="molecule type" value="Genomic_DNA"/>
</dbReference>
<evidence type="ECO:0000256" key="2">
    <source>
        <dbReference type="SAM" id="Phobius"/>
    </source>
</evidence>
<keyword evidence="2" id="KW-0812">Transmembrane</keyword>
<dbReference type="Proteomes" id="UP001176941">
    <property type="component" value="Chromosome 2"/>
</dbReference>
<accession>A0ABN8YID4</accession>
<feature type="region of interest" description="Disordered" evidence="1">
    <location>
        <begin position="124"/>
        <end position="168"/>
    </location>
</feature>
<protein>
    <submittedName>
        <fullName evidence="3">Uncharacterized protein</fullName>
    </submittedName>
</protein>
<proteinExistence type="predicted"/>
<keyword evidence="4" id="KW-1185">Reference proteome</keyword>